<evidence type="ECO:0000313" key="2">
    <source>
        <dbReference type="EMBL" id="KIL59188.1"/>
    </source>
</evidence>
<dbReference type="HOGENOM" id="CLU_086396_0_0_1"/>
<evidence type="ECO:0000256" key="1">
    <source>
        <dbReference type="SAM" id="MobiDB-lite"/>
    </source>
</evidence>
<dbReference type="InParanoid" id="A0A0C2WS79"/>
<organism evidence="2 3">
    <name type="scientific">Amanita muscaria (strain Koide BX008)</name>
    <dbReference type="NCBI Taxonomy" id="946122"/>
    <lineage>
        <taxon>Eukaryota</taxon>
        <taxon>Fungi</taxon>
        <taxon>Dikarya</taxon>
        <taxon>Basidiomycota</taxon>
        <taxon>Agaricomycotina</taxon>
        <taxon>Agaricomycetes</taxon>
        <taxon>Agaricomycetidae</taxon>
        <taxon>Agaricales</taxon>
        <taxon>Pluteineae</taxon>
        <taxon>Amanitaceae</taxon>
        <taxon>Amanita</taxon>
    </lineage>
</organism>
<proteinExistence type="predicted"/>
<dbReference type="AlphaFoldDB" id="A0A0C2WS79"/>
<feature type="region of interest" description="Disordered" evidence="1">
    <location>
        <begin position="191"/>
        <end position="239"/>
    </location>
</feature>
<protein>
    <submittedName>
        <fullName evidence="2">Uncharacterized protein</fullName>
    </submittedName>
</protein>
<dbReference type="Proteomes" id="UP000054549">
    <property type="component" value="Unassembled WGS sequence"/>
</dbReference>
<gene>
    <name evidence="2" type="ORF">M378DRAFT_169566</name>
</gene>
<sequence length="281" mass="29906">MSSSSTLDAIIPIFLELAKTKLPISQAIDAAVQINTTANNVKTDRAEFAGLGEDAAKLVYVVEAEWREKLNALNGVLGKISELTQKNAALTDRQAFWHNDEDGLQALREELQQLLPVFGIMSFTDLQTKSDERIKDIGNNTLNTSNVINAGMSGSSTSYGTQFFPGANNATITGGELNNVGRDYNRTNYRGKNIGASYGPVSGQSEDRQPDDGASGSIPSGQFLPGASNSNVTGGEFNNVGRDYNKTSYQGQNIGANYGTVSGQSVVGDSTSITMEFPAPT</sequence>
<name>A0A0C2WS79_AMAMK</name>
<reference evidence="2 3" key="1">
    <citation type="submission" date="2014-04" db="EMBL/GenBank/DDBJ databases">
        <title>Evolutionary Origins and Diversification of the Mycorrhizal Mutualists.</title>
        <authorList>
            <consortium name="DOE Joint Genome Institute"/>
            <consortium name="Mycorrhizal Genomics Consortium"/>
            <person name="Kohler A."/>
            <person name="Kuo A."/>
            <person name="Nagy L.G."/>
            <person name="Floudas D."/>
            <person name="Copeland A."/>
            <person name="Barry K.W."/>
            <person name="Cichocki N."/>
            <person name="Veneault-Fourrey C."/>
            <person name="LaButti K."/>
            <person name="Lindquist E.A."/>
            <person name="Lipzen A."/>
            <person name="Lundell T."/>
            <person name="Morin E."/>
            <person name="Murat C."/>
            <person name="Riley R."/>
            <person name="Ohm R."/>
            <person name="Sun H."/>
            <person name="Tunlid A."/>
            <person name="Henrissat B."/>
            <person name="Grigoriev I.V."/>
            <person name="Hibbett D.S."/>
            <person name="Martin F."/>
        </authorList>
    </citation>
    <scope>NUCLEOTIDE SEQUENCE [LARGE SCALE GENOMIC DNA]</scope>
    <source>
        <strain evidence="2 3">Koide BX008</strain>
    </source>
</reference>
<evidence type="ECO:0000313" key="3">
    <source>
        <dbReference type="Proteomes" id="UP000054549"/>
    </source>
</evidence>
<keyword evidence="3" id="KW-1185">Reference proteome</keyword>
<dbReference type="EMBL" id="KN818320">
    <property type="protein sequence ID" value="KIL59188.1"/>
    <property type="molecule type" value="Genomic_DNA"/>
</dbReference>
<dbReference type="InterPro" id="IPR059179">
    <property type="entry name" value="MLKL-like_MCAfunc"/>
</dbReference>
<dbReference type="CDD" id="cd21037">
    <property type="entry name" value="MLKL_NTD"/>
    <property type="match status" value="1"/>
</dbReference>
<accession>A0A0C2WS79</accession>